<dbReference type="Proteomes" id="UP000597877">
    <property type="component" value="Unassembled WGS sequence"/>
</dbReference>
<feature type="transmembrane region" description="Helical" evidence="1">
    <location>
        <begin position="33"/>
        <end position="51"/>
    </location>
</feature>
<evidence type="ECO:0000313" key="2">
    <source>
        <dbReference type="EMBL" id="MBC5667824.1"/>
    </source>
</evidence>
<evidence type="ECO:0000256" key="1">
    <source>
        <dbReference type="SAM" id="Phobius"/>
    </source>
</evidence>
<keyword evidence="1" id="KW-1133">Transmembrane helix</keyword>
<dbReference type="EMBL" id="JACOOZ010000004">
    <property type="protein sequence ID" value="MBC5667824.1"/>
    <property type="molecule type" value="Genomic_DNA"/>
</dbReference>
<comment type="caution">
    <text evidence="2">The sequence shown here is derived from an EMBL/GenBank/DDBJ whole genome shotgun (WGS) entry which is preliminary data.</text>
</comment>
<keyword evidence="1" id="KW-0472">Membrane</keyword>
<reference evidence="2 3" key="1">
    <citation type="submission" date="2020-08" db="EMBL/GenBank/DDBJ databases">
        <title>Genome public.</title>
        <authorList>
            <person name="Liu C."/>
            <person name="Sun Q."/>
        </authorList>
    </citation>
    <scope>NUCLEOTIDE SEQUENCE [LARGE SCALE GENOMIC DNA]</scope>
    <source>
        <strain evidence="2 3">BX4</strain>
    </source>
</reference>
<keyword evidence="1" id="KW-0812">Transmembrane</keyword>
<dbReference type="RefSeq" id="WP_186840346.1">
    <property type="nucleotide sequence ID" value="NZ_JACOOZ010000004.1"/>
</dbReference>
<proteinExistence type="predicted"/>
<accession>A0ABR7F2J5</accession>
<name>A0ABR7F2J5_9FIRM</name>
<organism evidence="2 3">
    <name type="scientific">Eubacterium segne</name>
    <dbReference type="NCBI Taxonomy" id="2763045"/>
    <lineage>
        <taxon>Bacteria</taxon>
        <taxon>Bacillati</taxon>
        <taxon>Bacillota</taxon>
        <taxon>Clostridia</taxon>
        <taxon>Eubacteriales</taxon>
        <taxon>Eubacteriaceae</taxon>
        <taxon>Eubacterium</taxon>
    </lineage>
</organism>
<gene>
    <name evidence="2" type="ORF">H8S00_07510</name>
</gene>
<evidence type="ECO:0000313" key="3">
    <source>
        <dbReference type="Proteomes" id="UP000597877"/>
    </source>
</evidence>
<keyword evidence="3" id="KW-1185">Reference proteome</keyword>
<sequence>MLLSKKKNKKKTDLIGEIAGNKSIKVGAYMKRVGLLIGSIVILIVLGMIFYSKMTDTKVLHISREDVTRIYIVDGNTGNITDVEENYFDEMYEALDSLKLNNKMKVDSIGWNKK</sequence>
<protein>
    <submittedName>
        <fullName evidence="2">Uncharacterized protein</fullName>
    </submittedName>
</protein>